<dbReference type="PANTHER" id="PTHR10169">
    <property type="entry name" value="DNA TOPOISOMERASE/GYRASE"/>
    <property type="match status" value="1"/>
</dbReference>
<evidence type="ECO:0000313" key="11">
    <source>
        <dbReference type="EMBL" id="KAG5529485.1"/>
    </source>
</evidence>
<protein>
    <recommendedName>
        <fullName evidence="3">DNA topoisomerase (ATP-hydrolyzing)</fullName>
        <ecNumber evidence="3">5.6.2.2</ecNumber>
    </recommendedName>
</protein>
<reference evidence="11" key="1">
    <citation type="submission" date="2020-08" db="EMBL/GenBank/DDBJ databases">
        <title>Plant Genome Project.</title>
        <authorList>
            <person name="Zhang R.-G."/>
        </authorList>
    </citation>
    <scope>NUCLEOTIDE SEQUENCE</scope>
    <source>
        <strain evidence="11">WSP0</strain>
        <tissue evidence="11">Leaf</tissue>
    </source>
</reference>
<gene>
    <name evidence="11" type="ORF">RHGRI_030018</name>
</gene>
<name>A0AAV6IRU7_9ERIC</name>
<evidence type="ECO:0000256" key="6">
    <source>
        <dbReference type="ARBA" id="ARBA00023029"/>
    </source>
</evidence>
<evidence type="ECO:0000259" key="10">
    <source>
        <dbReference type="Pfam" id="PF16898"/>
    </source>
</evidence>
<dbReference type="EC" id="5.6.2.2" evidence="3"/>
<dbReference type="GO" id="GO:0006265">
    <property type="term" value="P:DNA topological change"/>
    <property type="evidence" value="ECO:0007669"/>
    <property type="project" value="InterPro"/>
</dbReference>
<evidence type="ECO:0000256" key="2">
    <source>
        <dbReference type="ARBA" id="ARBA00001946"/>
    </source>
</evidence>
<dbReference type="InterPro" id="IPR013759">
    <property type="entry name" value="Topo_IIA_B_C"/>
</dbReference>
<dbReference type="GO" id="GO:0005524">
    <property type="term" value="F:ATP binding"/>
    <property type="evidence" value="ECO:0007669"/>
    <property type="project" value="UniProtKB-KW"/>
</dbReference>
<comment type="caution">
    <text evidence="11">The sequence shown here is derived from an EMBL/GenBank/DDBJ whole genome shotgun (WGS) entry which is preliminary data.</text>
</comment>
<dbReference type="GO" id="GO:0005634">
    <property type="term" value="C:nucleus"/>
    <property type="evidence" value="ECO:0007669"/>
    <property type="project" value="TreeGrafter"/>
</dbReference>
<comment type="catalytic activity">
    <reaction evidence="1">
        <text>ATP-dependent breakage, passage and rejoining of double-stranded DNA.</text>
        <dbReference type="EC" id="5.6.2.2"/>
    </reaction>
</comment>
<dbReference type="GO" id="GO:0003677">
    <property type="term" value="F:DNA binding"/>
    <property type="evidence" value="ECO:0007669"/>
    <property type="project" value="UniProtKB-KW"/>
</dbReference>
<evidence type="ECO:0000256" key="3">
    <source>
        <dbReference type="ARBA" id="ARBA00012895"/>
    </source>
</evidence>
<dbReference type="InterPro" id="IPR011009">
    <property type="entry name" value="Kinase-like_dom_sf"/>
</dbReference>
<dbReference type="FunFam" id="3.40.50.670:FF:000001">
    <property type="entry name" value="DNA topoisomerase 2"/>
    <property type="match status" value="1"/>
</dbReference>
<dbReference type="Gene3D" id="1.10.510.10">
    <property type="entry name" value="Transferase(Phosphotransferase) domain 1"/>
    <property type="match status" value="1"/>
</dbReference>
<dbReference type="Pfam" id="PF16898">
    <property type="entry name" value="TOPRIM_C"/>
    <property type="match status" value="1"/>
</dbReference>
<proteinExistence type="predicted"/>
<comment type="cofactor">
    <cofactor evidence="2">
        <name>Mg(2+)</name>
        <dbReference type="ChEBI" id="CHEBI:18420"/>
    </cofactor>
</comment>
<evidence type="ECO:0000256" key="5">
    <source>
        <dbReference type="ARBA" id="ARBA00022840"/>
    </source>
</evidence>
<feature type="region of interest" description="Disordered" evidence="9">
    <location>
        <begin position="209"/>
        <end position="270"/>
    </location>
</feature>
<dbReference type="InterPro" id="IPR013760">
    <property type="entry name" value="Topo_IIA-like_dom_sf"/>
</dbReference>
<sequence length="270" mass="30621">MELDLGEFGYIAPEYSSTMVASLKGDVYGFGVVLLDLATGLKPLDVSNADEGFKAIPFDIPNNSNASSTEGDGAVEISGARVDWLKGKIDNSSLFARDGDYDLASVGQYFNDLESHNKDIIWEDEQDGEAIELAFSKKKFEARKNWLRHFEPGTYLNQKEKLIKYNDFVYKELILFSMADLQRSIPSITSADYGPLIKRQKKVNNLMAKARNRAPMPKIDEVQARKSGETLSREEEKKQQRWRWSTEVKGRRERKEGGRESADQDRGMCK</sequence>
<keyword evidence="8" id="KW-0413">Isomerase</keyword>
<dbReference type="PANTHER" id="PTHR10169:SF38">
    <property type="entry name" value="DNA TOPOISOMERASE 2"/>
    <property type="match status" value="1"/>
</dbReference>
<evidence type="ECO:0000256" key="4">
    <source>
        <dbReference type="ARBA" id="ARBA00022741"/>
    </source>
</evidence>
<dbReference type="InterPro" id="IPR050634">
    <property type="entry name" value="DNA_Topoisomerase_II"/>
</dbReference>
<evidence type="ECO:0000313" key="12">
    <source>
        <dbReference type="Proteomes" id="UP000823749"/>
    </source>
</evidence>
<dbReference type="Gene3D" id="3.40.50.670">
    <property type="match status" value="1"/>
</dbReference>
<evidence type="ECO:0000256" key="9">
    <source>
        <dbReference type="SAM" id="MobiDB-lite"/>
    </source>
</evidence>
<dbReference type="SUPFAM" id="SSF56112">
    <property type="entry name" value="Protein kinase-like (PK-like)"/>
    <property type="match status" value="1"/>
</dbReference>
<dbReference type="GO" id="GO:0003918">
    <property type="term" value="F:DNA topoisomerase type II (double strand cut, ATP-hydrolyzing) activity"/>
    <property type="evidence" value="ECO:0007669"/>
    <property type="project" value="UniProtKB-EC"/>
</dbReference>
<dbReference type="Proteomes" id="UP000823749">
    <property type="component" value="Chromosome 10"/>
</dbReference>
<accession>A0AAV6IRU7</accession>
<keyword evidence="12" id="KW-1185">Reference proteome</keyword>
<dbReference type="SUPFAM" id="SSF56719">
    <property type="entry name" value="Type II DNA topoisomerase"/>
    <property type="match status" value="1"/>
</dbReference>
<dbReference type="GO" id="GO:0000712">
    <property type="term" value="P:resolution of meiotic recombination intermediates"/>
    <property type="evidence" value="ECO:0007669"/>
    <property type="project" value="TreeGrafter"/>
</dbReference>
<dbReference type="GO" id="GO:0000819">
    <property type="term" value="P:sister chromatid segregation"/>
    <property type="evidence" value="ECO:0007669"/>
    <property type="project" value="TreeGrafter"/>
</dbReference>
<dbReference type="EMBL" id="JACTNZ010000010">
    <property type="protein sequence ID" value="KAG5529485.1"/>
    <property type="molecule type" value="Genomic_DNA"/>
</dbReference>
<keyword evidence="4" id="KW-0547">Nucleotide-binding</keyword>
<feature type="domain" description="C-terminal associated" evidence="10">
    <location>
        <begin position="106"/>
        <end position="180"/>
    </location>
</feature>
<feature type="compositionally biased region" description="Basic and acidic residues" evidence="9">
    <location>
        <begin position="218"/>
        <end position="270"/>
    </location>
</feature>
<organism evidence="11 12">
    <name type="scientific">Rhododendron griersonianum</name>
    <dbReference type="NCBI Taxonomy" id="479676"/>
    <lineage>
        <taxon>Eukaryota</taxon>
        <taxon>Viridiplantae</taxon>
        <taxon>Streptophyta</taxon>
        <taxon>Embryophyta</taxon>
        <taxon>Tracheophyta</taxon>
        <taxon>Spermatophyta</taxon>
        <taxon>Magnoliopsida</taxon>
        <taxon>eudicotyledons</taxon>
        <taxon>Gunneridae</taxon>
        <taxon>Pentapetalae</taxon>
        <taxon>asterids</taxon>
        <taxon>Ericales</taxon>
        <taxon>Ericaceae</taxon>
        <taxon>Ericoideae</taxon>
        <taxon>Rhodoreae</taxon>
        <taxon>Rhododendron</taxon>
    </lineage>
</organism>
<keyword evidence="7" id="KW-0238">DNA-binding</keyword>
<evidence type="ECO:0000256" key="1">
    <source>
        <dbReference type="ARBA" id="ARBA00000185"/>
    </source>
</evidence>
<keyword evidence="5" id="KW-0067">ATP-binding</keyword>
<dbReference type="InterPro" id="IPR031660">
    <property type="entry name" value="TOPRIM_C"/>
</dbReference>
<keyword evidence="6" id="KW-0799">Topoisomerase</keyword>
<evidence type="ECO:0000256" key="8">
    <source>
        <dbReference type="ARBA" id="ARBA00023235"/>
    </source>
</evidence>
<evidence type="ECO:0000256" key="7">
    <source>
        <dbReference type="ARBA" id="ARBA00023125"/>
    </source>
</evidence>
<dbReference type="AlphaFoldDB" id="A0AAV6IRU7"/>